<protein>
    <submittedName>
        <fullName evidence="3">Lipocalin family protein</fullName>
    </submittedName>
</protein>
<keyword evidence="1" id="KW-0732">Signal</keyword>
<feature type="chain" id="PRO_5047292679" evidence="1">
    <location>
        <begin position="20"/>
        <end position="125"/>
    </location>
</feature>
<dbReference type="Proteomes" id="UP001156141">
    <property type="component" value="Unassembled WGS sequence"/>
</dbReference>
<evidence type="ECO:0000313" key="3">
    <source>
        <dbReference type="EMBL" id="MCH4553556.1"/>
    </source>
</evidence>
<dbReference type="RefSeq" id="WP_240574632.1">
    <property type="nucleotide sequence ID" value="NZ_CP136709.1"/>
</dbReference>
<dbReference type="EMBL" id="JAKVQD010000005">
    <property type="protein sequence ID" value="MCH4553556.1"/>
    <property type="molecule type" value="Genomic_DNA"/>
</dbReference>
<feature type="domain" description="Lipocalin-like" evidence="2">
    <location>
        <begin position="25"/>
        <end position="110"/>
    </location>
</feature>
<sequence>MKKLLILLLFVCISNTAFSQSNELIVGKWTFKDAYNKDKIDEAGLAMLQSEIINKMTFTFNHNGEFEAYMMGENQKGKWELTKDSKKIILKIPQETTTELTILKLTEKELALKLGLGEFLMTKNI</sequence>
<keyword evidence="4" id="KW-1185">Reference proteome</keyword>
<gene>
    <name evidence="3" type="ORF">MKW35_13085</name>
</gene>
<dbReference type="Pfam" id="PF13648">
    <property type="entry name" value="Lipocalin_4"/>
    <property type="match status" value="1"/>
</dbReference>
<evidence type="ECO:0000256" key="1">
    <source>
        <dbReference type="SAM" id="SignalP"/>
    </source>
</evidence>
<evidence type="ECO:0000259" key="2">
    <source>
        <dbReference type="Pfam" id="PF13648"/>
    </source>
</evidence>
<dbReference type="InterPro" id="IPR024311">
    <property type="entry name" value="Lipocalin-like"/>
</dbReference>
<reference evidence="3" key="1">
    <citation type="submission" date="2022-02" db="EMBL/GenBank/DDBJ databases">
        <title>Aestuariibaculum sp., a marine bacterium isolated from sediment in Guangxi.</title>
        <authorList>
            <person name="Ying J."/>
        </authorList>
    </citation>
    <scope>NUCLEOTIDE SEQUENCE</scope>
    <source>
        <strain evidence="3">L182</strain>
    </source>
</reference>
<comment type="caution">
    <text evidence="3">The sequence shown here is derived from an EMBL/GenBank/DDBJ whole genome shotgun (WGS) entry which is preliminary data.</text>
</comment>
<proteinExistence type="predicted"/>
<accession>A0ABS9RLY1</accession>
<feature type="signal peptide" evidence="1">
    <location>
        <begin position="1"/>
        <end position="19"/>
    </location>
</feature>
<organism evidence="3 4">
    <name type="scientific">Aestuariibaculum lutulentum</name>
    <dbReference type="NCBI Taxonomy" id="2920935"/>
    <lineage>
        <taxon>Bacteria</taxon>
        <taxon>Pseudomonadati</taxon>
        <taxon>Bacteroidota</taxon>
        <taxon>Flavobacteriia</taxon>
        <taxon>Flavobacteriales</taxon>
        <taxon>Flavobacteriaceae</taxon>
    </lineage>
</organism>
<name>A0ABS9RLY1_9FLAO</name>
<evidence type="ECO:0000313" key="4">
    <source>
        <dbReference type="Proteomes" id="UP001156141"/>
    </source>
</evidence>